<evidence type="ECO:0000313" key="4">
    <source>
        <dbReference type="Proteomes" id="UP001152797"/>
    </source>
</evidence>
<feature type="region of interest" description="Disordered" evidence="1">
    <location>
        <begin position="33"/>
        <end position="92"/>
    </location>
</feature>
<dbReference type="EMBL" id="CAMXCT030006468">
    <property type="protein sequence ID" value="CAL4801967.1"/>
    <property type="molecule type" value="Genomic_DNA"/>
</dbReference>
<evidence type="ECO:0000256" key="1">
    <source>
        <dbReference type="SAM" id="MobiDB-lite"/>
    </source>
</evidence>
<organism evidence="2">
    <name type="scientific">Cladocopium goreaui</name>
    <dbReference type="NCBI Taxonomy" id="2562237"/>
    <lineage>
        <taxon>Eukaryota</taxon>
        <taxon>Sar</taxon>
        <taxon>Alveolata</taxon>
        <taxon>Dinophyceae</taxon>
        <taxon>Suessiales</taxon>
        <taxon>Symbiodiniaceae</taxon>
        <taxon>Cladocopium</taxon>
    </lineage>
</organism>
<dbReference type="EMBL" id="CAMXCT010006468">
    <property type="protein sequence ID" value="CAI4014655.1"/>
    <property type="molecule type" value="Genomic_DNA"/>
</dbReference>
<keyword evidence="4" id="KW-1185">Reference proteome</keyword>
<protein>
    <submittedName>
        <fullName evidence="2">Uncharacterized protein</fullName>
    </submittedName>
</protein>
<comment type="caution">
    <text evidence="2">The sequence shown here is derived from an EMBL/GenBank/DDBJ whole genome shotgun (WGS) entry which is preliminary data.</text>
</comment>
<feature type="compositionally biased region" description="Basic and acidic residues" evidence="1">
    <location>
        <begin position="62"/>
        <end position="86"/>
    </location>
</feature>
<feature type="non-terminal residue" evidence="2">
    <location>
        <position position="364"/>
    </location>
</feature>
<accession>A0A9P1DS44</accession>
<dbReference type="Proteomes" id="UP001152797">
    <property type="component" value="Unassembled WGS sequence"/>
</dbReference>
<dbReference type="EMBL" id="CAMXCT020006468">
    <property type="protein sequence ID" value="CAL1168030.1"/>
    <property type="molecule type" value="Genomic_DNA"/>
</dbReference>
<feature type="region of interest" description="Disordered" evidence="1">
    <location>
        <begin position="1"/>
        <end position="20"/>
    </location>
</feature>
<gene>
    <name evidence="2" type="ORF">C1SCF055_LOCUS39544</name>
</gene>
<reference evidence="3" key="2">
    <citation type="submission" date="2024-04" db="EMBL/GenBank/DDBJ databases">
        <authorList>
            <person name="Chen Y."/>
            <person name="Shah S."/>
            <person name="Dougan E. K."/>
            <person name="Thang M."/>
            <person name="Chan C."/>
        </authorList>
    </citation>
    <scope>NUCLEOTIDE SEQUENCE [LARGE SCALE GENOMIC DNA]</scope>
</reference>
<proteinExistence type="predicted"/>
<reference evidence="2" key="1">
    <citation type="submission" date="2022-10" db="EMBL/GenBank/DDBJ databases">
        <authorList>
            <person name="Chen Y."/>
            <person name="Dougan E. K."/>
            <person name="Chan C."/>
            <person name="Rhodes N."/>
            <person name="Thang M."/>
        </authorList>
    </citation>
    <scope>NUCLEOTIDE SEQUENCE</scope>
</reference>
<name>A0A9P1DS44_9DINO</name>
<sequence>EMRLDMLEEHEEQMKKVREEKEAVAECDDYSNKLELGGKGISGQNLLDPIRNQKPSFTSGKRVREKDKLRALDSEIARSEHQKEKEESDETYETMEKDLVNENQKLKRQVGQLEEMTRLLGESNKEVRRAEAWYWLLCMDEEPCGYCACIPQRCFLGEWSQESRQFGLQLLHAFRNNLGRALGGCEGSGSRSKTSETHESHEMPMAKLDFDQLAFQYVEDGFPAVSSEAVLSIPALDASTYQDGTPIVENEVQGFHGTRSSILPTILMQGLRSSKRSHGENGEATEHWRQTESHFEEFVQQWDPSTPEFVEMEVRPFRWVVICKPLLQALSQRFASSPDGSKISLSAGFTFRWCHMAFSRSAVR</sequence>
<feature type="non-terminal residue" evidence="2">
    <location>
        <position position="1"/>
    </location>
</feature>
<evidence type="ECO:0000313" key="3">
    <source>
        <dbReference type="EMBL" id="CAL1168030.1"/>
    </source>
</evidence>
<evidence type="ECO:0000313" key="2">
    <source>
        <dbReference type="EMBL" id="CAI4014655.1"/>
    </source>
</evidence>
<dbReference type="AlphaFoldDB" id="A0A9P1DS44"/>